<protein>
    <recommendedName>
        <fullName evidence="7">Serine protease</fullName>
        <ecNumber evidence="7">3.4.21.-</ecNumber>
    </recommendedName>
</protein>
<proteinExistence type="inferred from homology"/>
<evidence type="ECO:0000313" key="8">
    <source>
        <dbReference type="EMBL" id="PWC27842.1"/>
    </source>
</evidence>
<evidence type="ECO:0000256" key="2">
    <source>
        <dbReference type="ARBA" id="ARBA00008764"/>
    </source>
</evidence>
<dbReference type="EMBL" id="PDOA01000011">
    <property type="protein sequence ID" value="PWC27842.1"/>
    <property type="molecule type" value="Genomic_DNA"/>
</dbReference>
<dbReference type="Proteomes" id="UP000245048">
    <property type="component" value="Unassembled WGS sequence"/>
</dbReference>
<feature type="signal peptide" evidence="7">
    <location>
        <begin position="1"/>
        <end position="19"/>
    </location>
</feature>
<dbReference type="EC" id="3.4.21.-" evidence="7"/>
<comment type="similarity">
    <text evidence="2 7">Belongs to the peptidase S1B family.</text>
</comment>
<accession>A0A2U1V1R4</accession>
<keyword evidence="6 7" id="KW-0720">Serine protease</keyword>
<comment type="subcellular location">
    <subcellularLocation>
        <location evidence="1">Secreted</location>
    </subcellularLocation>
</comment>
<dbReference type="InterPro" id="IPR008256">
    <property type="entry name" value="Peptidase_S1B"/>
</dbReference>
<dbReference type="GO" id="GO:0008236">
    <property type="term" value="F:serine-type peptidase activity"/>
    <property type="evidence" value="ECO:0007669"/>
    <property type="project" value="UniProtKB-KW"/>
</dbReference>
<dbReference type="PANTHER" id="PTHR43019">
    <property type="entry name" value="SERINE ENDOPROTEASE DEGS"/>
    <property type="match status" value="1"/>
</dbReference>
<organism evidence="8 9">
    <name type="scientific">Teichococcus aestuarii</name>
    <dbReference type="NCBI Taxonomy" id="568898"/>
    <lineage>
        <taxon>Bacteria</taxon>
        <taxon>Pseudomonadati</taxon>
        <taxon>Pseudomonadota</taxon>
        <taxon>Alphaproteobacteria</taxon>
        <taxon>Acetobacterales</taxon>
        <taxon>Roseomonadaceae</taxon>
        <taxon>Roseomonas</taxon>
    </lineage>
</organism>
<dbReference type="PRINTS" id="PR00839">
    <property type="entry name" value="V8PROTEASE"/>
</dbReference>
<gene>
    <name evidence="8" type="ORF">CR165_16250</name>
</gene>
<dbReference type="InterPro" id="IPR043504">
    <property type="entry name" value="Peptidase_S1_PA_chymotrypsin"/>
</dbReference>
<dbReference type="GO" id="GO:0006508">
    <property type="term" value="P:proteolysis"/>
    <property type="evidence" value="ECO:0007669"/>
    <property type="project" value="UniProtKB-KW"/>
</dbReference>
<reference evidence="9" key="1">
    <citation type="submission" date="2017-10" db="EMBL/GenBank/DDBJ databases">
        <authorList>
            <person name="Toshchakov S.V."/>
            <person name="Goeva M.A."/>
        </authorList>
    </citation>
    <scope>NUCLEOTIDE SEQUENCE [LARGE SCALE GENOMIC DNA]</scope>
    <source>
        <strain evidence="9">JR1/69-1-13</strain>
    </source>
</reference>
<comment type="caution">
    <text evidence="8">The sequence shown here is derived from an EMBL/GenBank/DDBJ whole genome shotgun (WGS) entry which is preliminary data.</text>
</comment>
<dbReference type="OrthoDB" id="112232at2"/>
<dbReference type="AlphaFoldDB" id="A0A2U1V1R4"/>
<evidence type="ECO:0000256" key="6">
    <source>
        <dbReference type="ARBA" id="ARBA00022825"/>
    </source>
</evidence>
<evidence type="ECO:0000256" key="5">
    <source>
        <dbReference type="ARBA" id="ARBA00022801"/>
    </source>
</evidence>
<evidence type="ECO:0000256" key="3">
    <source>
        <dbReference type="ARBA" id="ARBA00022670"/>
    </source>
</evidence>
<dbReference type="SUPFAM" id="SSF50494">
    <property type="entry name" value="Trypsin-like serine proteases"/>
    <property type="match status" value="1"/>
</dbReference>
<dbReference type="Gene3D" id="2.40.10.10">
    <property type="entry name" value="Trypsin-like serine proteases"/>
    <property type="match status" value="2"/>
</dbReference>
<sequence length="360" mass="37486">MHRTALLCAFLALPATTLAQGSPAPAFTAPAPAATAPTAPAPAAPAEAGNRLQLVNRTGQDATSLQAVRSGRADWGANTLPRPMPTDKSFTLRTRAEAGCRFDIRLTVADGRVAVLRDRDICAEPRVVVEEAALRAAPSRPAAGQPDPKARAASGTGFVVATDRVLTNHHVVDGCDRIFVRTADGRTLPAVPPARVDAGIDLALLAVPGDPGEPLPFRASPEVRRGEGVIAFGFPLAGLLSSDPKLTRGEVNGLNGLGNNPNHYQISAEVQPGNSGGPLLDMQGHIVGVVVSKLHAQNIAKRTGDIPQNVNFAVKGAVAQEFLRRAQITPQTAPSAGAERSVADIGELANRGTVFVRCEK</sequence>
<name>A0A2U1V1R4_9PROT</name>
<keyword evidence="4 7" id="KW-0732">Signal</keyword>
<keyword evidence="3 7" id="KW-0645">Protease</keyword>
<dbReference type="RefSeq" id="WP_109517993.1">
    <property type="nucleotide sequence ID" value="NZ_PDOA01000011.1"/>
</dbReference>
<dbReference type="PANTHER" id="PTHR43019:SF23">
    <property type="entry name" value="PROTEASE DO-LIKE 5, CHLOROPLASTIC"/>
    <property type="match status" value="1"/>
</dbReference>
<dbReference type="GO" id="GO:0005576">
    <property type="term" value="C:extracellular region"/>
    <property type="evidence" value="ECO:0007669"/>
    <property type="project" value="UniProtKB-SubCell"/>
</dbReference>
<keyword evidence="5 7" id="KW-0378">Hydrolase</keyword>
<dbReference type="InterPro" id="IPR009003">
    <property type="entry name" value="Peptidase_S1_PA"/>
</dbReference>
<evidence type="ECO:0000313" key="9">
    <source>
        <dbReference type="Proteomes" id="UP000245048"/>
    </source>
</evidence>
<dbReference type="Pfam" id="PF13365">
    <property type="entry name" value="Trypsin_2"/>
    <property type="match status" value="1"/>
</dbReference>
<keyword evidence="9" id="KW-1185">Reference proteome</keyword>
<evidence type="ECO:0000256" key="4">
    <source>
        <dbReference type="ARBA" id="ARBA00022729"/>
    </source>
</evidence>
<evidence type="ECO:0000256" key="7">
    <source>
        <dbReference type="RuleBase" id="RU004296"/>
    </source>
</evidence>
<feature type="chain" id="PRO_5015368188" description="Serine protease" evidence="7">
    <location>
        <begin position="20"/>
        <end position="360"/>
    </location>
</feature>
<evidence type="ECO:0000256" key="1">
    <source>
        <dbReference type="ARBA" id="ARBA00004613"/>
    </source>
</evidence>